<keyword evidence="6" id="KW-1185">Reference proteome</keyword>
<dbReference type="Pfam" id="PF00005">
    <property type="entry name" value="ABC_tran"/>
    <property type="match status" value="1"/>
</dbReference>
<evidence type="ECO:0000259" key="4">
    <source>
        <dbReference type="PROSITE" id="PS50893"/>
    </source>
</evidence>
<protein>
    <submittedName>
        <fullName evidence="5">Phosphate ABC transporter ATP-binding protein</fullName>
    </submittedName>
</protein>
<dbReference type="InterPro" id="IPR005670">
    <property type="entry name" value="PstB-like"/>
</dbReference>
<gene>
    <name evidence="5" type="ORF">H8S02_01965</name>
</gene>
<keyword evidence="2" id="KW-0547">Nucleotide-binding</keyword>
<dbReference type="GO" id="GO:0005524">
    <property type="term" value="F:ATP binding"/>
    <property type="evidence" value="ECO:0007669"/>
    <property type="project" value="UniProtKB-KW"/>
</dbReference>
<dbReference type="SMART" id="SM00382">
    <property type="entry name" value="AAA"/>
    <property type="match status" value="1"/>
</dbReference>
<dbReference type="PROSITE" id="PS50893">
    <property type="entry name" value="ABC_TRANSPORTER_2"/>
    <property type="match status" value="1"/>
</dbReference>
<dbReference type="Gene3D" id="3.40.50.300">
    <property type="entry name" value="P-loop containing nucleotide triphosphate hydrolases"/>
    <property type="match status" value="1"/>
</dbReference>
<evidence type="ECO:0000256" key="3">
    <source>
        <dbReference type="ARBA" id="ARBA00022840"/>
    </source>
</evidence>
<keyword evidence="1" id="KW-0813">Transport</keyword>
<accession>A0ABR7GK65</accession>
<name>A0ABR7GK65_9FIRM</name>
<proteinExistence type="predicted"/>
<dbReference type="PROSITE" id="PS00211">
    <property type="entry name" value="ABC_TRANSPORTER_1"/>
    <property type="match status" value="1"/>
</dbReference>
<evidence type="ECO:0000313" key="5">
    <source>
        <dbReference type="EMBL" id="MBC5694716.1"/>
    </source>
</evidence>
<reference evidence="5 6" key="1">
    <citation type="submission" date="2020-08" db="EMBL/GenBank/DDBJ databases">
        <title>Genome public.</title>
        <authorList>
            <person name="Liu C."/>
            <person name="Sun Q."/>
        </authorList>
    </citation>
    <scope>NUCLEOTIDE SEQUENCE [LARGE SCALE GENOMIC DNA]</scope>
    <source>
        <strain evidence="5 6">M2</strain>
    </source>
</reference>
<evidence type="ECO:0000256" key="2">
    <source>
        <dbReference type="ARBA" id="ARBA00022741"/>
    </source>
</evidence>
<dbReference type="Proteomes" id="UP000641741">
    <property type="component" value="Unassembled WGS sequence"/>
</dbReference>
<dbReference type="PANTHER" id="PTHR43423">
    <property type="entry name" value="ABC TRANSPORTER I FAMILY MEMBER 17"/>
    <property type="match status" value="1"/>
</dbReference>
<comment type="caution">
    <text evidence="5">The sequence shown here is derived from an EMBL/GenBank/DDBJ whole genome shotgun (WGS) entry which is preliminary data.</text>
</comment>
<dbReference type="EMBL" id="JACOPK010000002">
    <property type="protein sequence ID" value="MBC5694716.1"/>
    <property type="molecule type" value="Genomic_DNA"/>
</dbReference>
<sequence>MHSIRRFAPLCATAADCDSESALRRAESRARRTIHEQDKRGFYMSENKIEIRDMNLYYGDFHALHDINLDIKANEITAFIGPSGCGKSTLLRSLNRMNDLVEGCRITGDIQLDGQDIYKNCDVNLLRRRVGMVFQKPNPFPMSIYDNIAYGPRTHGIRSRVKLDEIVETSLRHAAIWDETKDSLNKSALSMSGGQQQRICIARALAADPEVLLMDEPTSALDPISTAKIEDLVLELKKDYTIVMVTHNMQQATRVSDTTAFFLLGDMIEADDTEKLFSTPRDKRTEDYITGRFG</sequence>
<dbReference type="InterPro" id="IPR027417">
    <property type="entry name" value="P-loop_NTPase"/>
</dbReference>
<dbReference type="InterPro" id="IPR003439">
    <property type="entry name" value="ABC_transporter-like_ATP-bd"/>
</dbReference>
<evidence type="ECO:0000256" key="1">
    <source>
        <dbReference type="ARBA" id="ARBA00022448"/>
    </source>
</evidence>
<keyword evidence="3 5" id="KW-0067">ATP-binding</keyword>
<dbReference type="SUPFAM" id="SSF52540">
    <property type="entry name" value="P-loop containing nucleoside triphosphate hydrolases"/>
    <property type="match status" value="1"/>
</dbReference>
<dbReference type="InterPro" id="IPR003593">
    <property type="entry name" value="AAA+_ATPase"/>
</dbReference>
<dbReference type="CDD" id="cd03260">
    <property type="entry name" value="ABC_PstB_phosphate_transporter"/>
    <property type="match status" value="1"/>
</dbReference>
<evidence type="ECO:0000313" key="6">
    <source>
        <dbReference type="Proteomes" id="UP000641741"/>
    </source>
</evidence>
<dbReference type="NCBIfam" id="TIGR00972">
    <property type="entry name" value="3a0107s01c2"/>
    <property type="match status" value="1"/>
</dbReference>
<dbReference type="InterPro" id="IPR017871">
    <property type="entry name" value="ABC_transporter-like_CS"/>
</dbReference>
<dbReference type="PANTHER" id="PTHR43423:SF1">
    <property type="entry name" value="ABC TRANSPORTER I FAMILY MEMBER 17"/>
    <property type="match status" value="1"/>
</dbReference>
<organism evidence="5 6">
    <name type="scientific">Agathobaculum hominis</name>
    <dbReference type="NCBI Taxonomy" id="2763014"/>
    <lineage>
        <taxon>Bacteria</taxon>
        <taxon>Bacillati</taxon>
        <taxon>Bacillota</taxon>
        <taxon>Clostridia</taxon>
        <taxon>Eubacteriales</taxon>
        <taxon>Butyricicoccaceae</taxon>
        <taxon>Agathobaculum</taxon>
    </lineage>
</organism>
<feature type="domain" description="ABC transporter" evidence="4">
    <location>
        <begin position="49"/>
        <end position="289"/>
    </location>
</feature>